<protein>
    <recommendedName>
        <fullName evidence="3">SnoaL-like domain-containing protein</fullName>
    </recommendedName>
</protein>
<evidence type="ECO:0000313" key="2">
    <source>
        <dbReference type="Proteomes" id="UP001501867"/>
    </source>
</evidence>
<accession>A0ABN0W512</accession>
<dbReference type="Gene3D" id="3.10.450.50">
    <property type="match status" value="1"/>
</dbReference>
<dbReference type="EMBL" id="BAAABV010000038">
    <property type="protein sequence ID" value="GAA0325336.1"/>
    <property type="molecule type" value="Genomic_DNA"/>
</dbReference>
<proteinExistence type="predicted"/>
<gene>
    <name evidence="1" type="ORF">GCM10010302_75560</name>
</gene>
<keyword evidence="2" id="KW-1185">Reference proteome</keyword>
<evidence type="ECO:0008006" key="3">
    <source>
        <dbReference type="Google" id="ProtNLM"/>
    </source>
</evidence>
<name>A0ABN0W512_9ACTN</name>
<comment type="caution">
    <text evidence="1">The sequence shown here is derived from an EMBL/GenBank/DDBJ whole genome shotgun (WGS) entry which is preliminary data.</text>
</comment>
<sequence length="140" mass="15051">MTIDSADSAARRTVRAYHEARFRGDVTTAAAQIGEGFSFRSPFITSDSPTGHLDGLDGLLGIVTGVELISELYSETEATLLYDVHTTPAVGITQHTAEHFHLRDGRITSITLIFDSAPWQAIMSALTALPTSEVETLSGE</sequence>
<dbReference type="SUPFAM" id="SSF54427">
    <property type="entry name" value="NTF2-like"/>
    <property type="match status" value="1"/>
</dbReference>
<organism evidence="1 2">
    <name type="scientific">Streptomyces polychromogenes</name>
    <dbReference type="NCBI Taxonomy" id="67342"/>
    <lineage>
        <taxon>Bacteria</taxon>
        <taxon>Bacillati</taxon>
        <taxon>Actinomycetota</taxon>
        <taxon>Actinomycetes</taxon>
        <taxon>Kitasatosporales</taxon>
        <taxon>Streptomycetaceae</taxon>
        <taxon>Streptomyces</taxon>
    </lineage>
</organism>
<dbReference type="RefSeq" id="WP_344170190.1">
    <property type="nucleotide sequence ID" value="NZ_BAAABV010000038.1"/>
</dbReference>
<evidence type="ECO:0000313" key="1">
    <source>
        <dbReference type="EMBL" id="GAA0325336.1"/>
    </source>
</evidence>
<reference evidence="1 2" key="1">
    <citation type="journal article" date="2019" name="Int. J. Syst. Evol. Microbiol.">
        <title>The Global Catalogue of Microorganisms (GCM) 10K type strain sequencing project: providing services to taxonomists for standard genome sequencing and annotation.</title>
        <authorList>
            <consortium name="The Broad Institute Genomics Platform"/>
            <consortium name="The Broad Institute Genome Sequencing Center for Infectious Disease"/>
            <person name="Wu L."/>
            <person name="Ma J."/>
        </authorList>
    </citation>
    <scope>NUCLEOTIDE SEQUENCE [LARGE SCALE GENOMIC DNA]</scope>
    <source>
        <strain evidence="1 2">JCM 4505</strain>
    </source>
</reference>
<dbReference type="Proteomes" id="UP001501867">
    <property type="component" value="Unassembled WGS sequence"/>
</dbReference>
<dbReference type="InterPro" id="IPR032710">
    <property type="entry name" value="NTF2-like_dom_sf"/>
</dbReference>